<gene>
    <name evidence="2" type="ORF">CPB83DRAFT_699097</name>
</gene>
<proteinExistence type="predicted"/>
<comment type="caution">
    <text evidence="2">The sequence shown here is derived from an EMBL/GenBank/DDBJ whole genome shotgun (WGS) entry which is preliminary data.</text>
</comment>
<dbReference type="AlphaFoldDB" id="A0A9P6E645"/>
<keyword evidence="1" id="KW-0812">Transmembrane</keyword>
<keyword evidence="1" id="KW-0472">Membrane</keyword>
<evidence type="ECO:0000256" key="1">
    <source>
        <dbReference type="SAM" id="Phobius"/>
    </source>
</evidence>
<evidence type="ECO:0000313" key="3">
    <source>
        <dbReference type="Proteomes" id="UP000807306"/>
    </source>
</evidence>
<organism evidence="2 3">
    <name type="scientific">Crepidotus variabilis</name>
    <dbReference type="NCBI Taxonomy" id="179855"/>
    <lineage>
        <taxon>Eukaryota</taxon>
        <taxon>Fungi</taxon>
        <taxon>Dikarya</taxon>
        <taxon>Basidiomycota</taxon>
        <taxon>Agaricomycotina</taxon>
        <taxon>Agaricomycetes</taxon>
        <taxon>Agaricomycetidae</taxon>
        <taxon>Agaricales</taxon>
        <taxon>Agaricineae</taxon>
        <taxon>Crepidotaceae</taxon>
        <taxon>Crepidotus</taxon>
    </lineage>
</organism>
<reference evidence="2" key="1">
    <citation type="submission" date="2020-11" db="EMBL/GenBank/DDBJ databases">
        <authorList>
            <consortium name="DOE Joint Genome Institute"/>
            <person name="Ahrendt S."/>
            <person name="Riley R."/>
            <person name="Andreopoulos W."/>
            <person name="Labutti K."/>
            <person name="Pangilinan J."/>
            <person name="Ruiz-Duenas F.J."/>
            <person name="Barrasa J.M."/>
            <person name="Sanchez-Garcia M."/>
            <person name="Camarero S."/>
            <person name="Miyauchi S."/>
            <person name="Serrano A."/>
            <person name="Linde D."/>
            <person name="Babiker R."/>
            <person name="Drula E."/>
            <person name="Ayuso-Fernandez I."/>
            <person name="Pacheco R."/>
            <person name="Padilla G."/>
            <person name="Ferreira P."/>
            <person name="Barriuso J."/>
            <person name="Kellner H."/>
            <person name="Castanera R."/>
            <person name="Alfaro M."/>
            <person name="Ramirez L."/>
            <person name="Pisabarro A.G."/>
            <person name="Kuo A."/>
            <person name="Tritt A."/>
            <person name="Lipzen A."/>
            <person name="He G."/>
            <person name="Yan M."/>
            <person name="Ng V."/>
            <person name="Cullen D."/>
            <person name="Martin F."/>
            <person name="Rosso M.-N."/>
            <person name="Henrissat B."/>
            <person name="Hibbett D."/>
            <person name="Martinez A.T."/>
            <person name="Grigoriev I.V."/>
        </authorList>
    </citation>
    <scope>NUCLEOTIDE SEQUENCE</scope>
    <source>
        <strain evidence="2">CBS 506.95</strain>
    </source>
</reference>
<keyword evidence="1" id="KW-1133">Transmembrane helix</keyword>
<sequence>MFSSLPCLAGSLFMPLFFCTLVFAWHCPRFSITLRHSFSLSSGPTNRFTFALDFALVSSSWVDIISFHKPDGYSGILSFHMFLNYVATSYLLHCYVRPHSQSTYAFIPSLFTLSMFILYLFQSSEFASDCHLQCLSHQVLDLSFSVIHPPLFPSHSILSMYFVLRFHILLLMVIIFWRNLTASHFISSCFNICLHPPSFCLR</sequence>
<accession>A0A9P6E645</accession>
<name>A0A9P6E645_9AGAR</name>
<protein>
    <submittedName>
        <fullName evidence="2">Uncharacterized protein</fullName>
    </submittedName>
</protein>
<feature type="transmembrane region" description="Helical" evidence="1">
    <location>
        <begin position="104"/>
        <end position="121"/>
    </location>
</feature>
<dbReference type="Proteomes" id="UP000807306">
    <property type="component" value="Unassembled WGS sequence"/>
</dbReference>
<evidence type="ECO:0000313" key="2">
    <source>
        <dbReference type="EMBL" id="KAF9523237.1"/>
    </source>
</evidence>
<feature type="transmembrane region" description="Helical" evidence="1">
    <location>
        <begin position="72"/>
        <end position="92"/>
    </location>
</feature>
<keyword evidence="3" id="KW-1185">Reference proteome</keyword>
<feature type="transmembrane region" description="Helical" evidence="1">
    <location>
        <begin position="158"/>
        <end position="177"/>
    </location>
</feature>
<dbReference type="EMBL" id="MU157922">
    <property type="protein sequence ID" value="KAF9523237.1"/>
    <property type="molecule type" value="Genomic_DNA"/>
</dbReference>